<dbReference type="NCBIfam" id="TIGR00218">
    <property type="entry name" value="manA"/>
    <property type="match status" value="1"/>
</dbReference>
<dbReference type="PANTHER" id="PTHR42742:SF3">
    <property type="entry name" value="FRUCTOKINASE"/>
    <property type="match status" value="1"/>
</dbReference>
<accession>A0ABW2PJB5</accession>
<dbReference type="InterPro" id="IPR051804">
    <property type="entry name" value="Carb_Metab_Reg_Kinase/Isom"/>
</dbReference>
<evidence type="ECO:0000313" key="11">
    <source>
        <dbReference type="EMBL" id="MFC7388582.1"/>
    </source>
</evidence>
<dbReference type="RefSeq" id="WP_380075549.1">
    <property type="nucleotide sequence ID" value="NZ_JBHSGY010000001.1"/>
</dbReference>
<proteinExistence type="inferred from homology"/>
<evidence type="ECO:0000256" key="4">
    <source>
        <dbReference type="ARBA" id="ARBA00011956"/>
    </source>
</evidence>
<dbReference type="CDD" id="cd07010">
    <property type="entry name" value="cupin_PMI_type_I_N_bac"/>
    <property type="match status" value="1"/>
</dbReference>
<protein>
    <recommendedName>
        <fullName evidence="4 8">Mannose-6-phosphate isomerase</fullName>
        <ecNumber evidence="4 8">5.3.1.8</ecNumber>
    </recommendedName>
</protein>
<dbReference type="Gene3D" id="2.60.120.10">
    <property type="entry name" value="Jelly Rolls"/>
    <property type="match status" value="2"/>
</dbReference>
<dbReference type="PANTHER" id="PTHR42742">
    <property type="entry name" value="TRANSCRIPTIONAL REPRESSOR MPRA"/>
    <property type="match status" value="1"/>
</dbReference>
<dbReference type="PIRSF" id="PIRSF036894">
    <property type="entry name" value="PMI_Firm_short"/>
    <property type="match status" value="1"/>
</dbReference>
<evidence type="ECO:0000256" key="2">
    <source>
        <dbReference type="ARBA" id="ARBA00001947"/>
    </source>
</evidence>
<comment type="caution">
    <text evidence="11">The sequence shown here is derived from an EMBL/GenBank/DDBJ whole genome shotgun (WGS) entry which is preliminary data.</text>
</comment>
<reference evidence="12" key="1">
    <citation type="journal article" date="2019" name="Int. J. Syst. Evol. Microbiol.">
        <title>The Global Catalogue of Microorganisms (GCM) 10K type strain sequencing project: providing services to taxonomists for standard genome sequencing and annotation.</title>
        <authorList>
            <consortium name="The Broad Institute Genomics Platform"/>
            <consortium name="The Broad Institute Genome Sequencing Center for Infectious Disease"/>
            <person name="Wu L."/>
            <person name="Ma J."/>
        </authorList>
    </citation>
    <scope>NUCLEOTIDE SEQUENCE [LARGE SCALE GENOMIC DNA]</scope>
    <source>
        <strain evidence="12">CCUG 55590</strain>
    </source>
</reference>
<comment type="catalytic activity">
    <reaction evidence="1 8">
        <text>D-mannose 6-phosphate = D-fructose 6-phosphate</text>
        <dbReference type="Rhea" id="RHEA:12356"/>
        <dbReference type="ChEBI" id="CHEBI:58735"/>
        <dbReference type="ChEBI" id="CHEBI:61527"/>
        <dbReference type="EC" id="5.3.1.8"/>
    </reaction>
</comment>
<evidence type="ECO:0000256" key="6">
    <source>
        <dbReference type="ARBA" id="ARBA00022833"/>
    </source>
</evidence>
<evidence type="ECO:0000256" key="1">
    <source>
        <dbReference type="ARBA" id="ARBA00000757"/>
    </source>
</evidence>
<dbReference type="InterPro" id="IPR011051">
    <property type="entry name" value="RmlC_Cupin_sf"/>
</dbReference>
<comment type="cofactor">
    <cofactor evidence="2 8">
        <name>Zn(2+)</name>
        <dbReference type="ChEBI" id="CHEBI:29105"/>
    </cofactor>
</comment>
<dbReference type="EMBL" id="JBHTCE010000001">
    <property type="protein sequence ID" value="MFC7388582.1"/>
    <property type="molecule type" value="Genomic_DNA"/>
</dbReference>
<dbReference type="Pfam" id="PF21621">
    <property type="entry name" value="MPI_cupin_dom"/>
    <property type="match status" value="1"/>
</dbReference>
<dbReference type="SUPFAM" id="SSF51182">
    <property type="entry name" value="RmlC-like cupins"/>
    <property type="match status" value="1"/>
</dbReference>
<evidence type="ECO:0000256" key="3">
    <source>
        <dbReference type="ARBA" id="ARBA00010772"/>
    </source>
</evidence>
<dbReference type="Proteomes" id="UP001596439">
    <property type="component" value="Unassembled WGS sequence"/>
</dbReference>
<organism evidence="11 12">
    <name type="scientific">Exiguobacterium aestuarii</name>
    <dbReference type="NCBI Taxonomy" id="273527"/>
    <lineage>
        <taxon>Bacteria</taxon>
        <taxon>Bacillati</taxon>
        <taxon>Bacillota</taxon>
        <taxon>Bacilli</taxon>
        <taxon>Bacillales</taxon>
        <taxon>Bacillales Family XII. Incertae Sedis</taxon>
        <taxon>Exiguobacterium</taxon>
    </lineage>
</organism>
<evidence type="ECO:0000259" key="9">
    <source>
        <dbReference type="Pfam" id="PF20511"/>
    </source>
</evidence>
<dbReference type="EC" id="5.3.1.8" evidence="4 8"/>
<dbReference type="InterPro" id="IPR001250">
    <property type="entry name" value="Man6P_Isoase-1"/>
</dbReference>
<keyword evidence="6 8" id="KW-0862">Zinc</keyword>
<sequence>MRNATHMYKLKPVFKERIWGGRQLETLFHLSLPEGKIGECWAASAHPSGMTTFENGPYEGQTLADLWDAHRLELFGPYPFATFPLHVKLLDARAYLSVQVHPNDEQAQRLEQEEFGKEECWYVLDAEPNAEIIVGHTFRTKQDVYTCVQQKEWATRLKTQAVKKGDFIYIPSGTVHALGPGVVLLEIQQTSDRTYRLYDFDRVDDTGNLRELHIEKAVEVMNIPDRRTDELVRTNLEDALTTELISKPSFTIMRHQVNGTPAILEQSETFRLISVVSGEGFVQGEDGTQAIRAGEHYFVPKGKGPHLFTGKVEIVTSEVPVPTTHRVSTVYQVETVQDKHRRVSSRLNTEPR</sequence>
<feature type="domain" description="Phosphomannose isomerase type I catalytic" evidence="9">
    <location>
        <begin position="7"/>
        <end position="113"/>
    </location>
</feature>
<dbReference type="Pfam" id="PF20511">
    <property type="entry name" value="PMI_typeI_cat"/>
    <property type="match status" value="1"/>
</dbReference>
<dbReference type="InterPro" id="IPR049071">
    <property type="entry name" value="MPI_cupin_dom"/>
</dbReference>
<keyword evidence="5 8" id="KW-0479">Metal-binding</keyword>
<gene>
    <name evidence="11" type="primary">manA</name>
    <name evidence="11" type="ORF">ACFQO8_00425</name>
</gene>
<dbReference type="InterPro" id="IPR014628">
    <property type="entry name" value="Man6P_isomerase_Firm_short"/>
</dbReference>
<evidence type="ECO:0000256" key="5">
    <source>
        <dbReference type="ARBA" id="ARBA00022723"/>
    </source>
</evidence>
<evidence type="ECO:0000259" key="10">
    <source>
        <dbReference type="Pfam" id="PF21621"/>
    </source>
</evidence>
<dbReference type="GO" id="GO:0004476">
    <property type="term" value="F:mannose-6-phosphate isomerase activity"/>
    <property type="evidence" value="ECO:0007669"/>
    <property type="project" value="UniProtKB-EC"/>
</dbReference>
<evidence type="ECO:0000313" key="12">
    <source>
        <dbReference type="Proteomes" id="UP001596439"/>
    </source>
</evidence>
<evidence type="ECO:0000256" key="8">
    <source>
        <dbReference type="PIRNR" id="PIRNR036894"/>
    </source>
</evidence>
<keyword evidence="12" id="KW-1185">Reference proteome</keyword>
<feature type="domain" description="Mannose-6-phosphate isomerase cupin" evidence="10">
    <location>
        <begin position="245"/>
        <end position="317"/>
    </location>
</feature>
<dbReference type="InterPro" id="IPR046457">
    <property type="entry name" value="PMI_typeI_cat"/>
</dbReference>
<dbReference type="InterPro" id="IPR014710">
    <property type="entry name" value="RmlC-like_jellyroll"/>
</dbReference>
<name>A0ABW2PJB5_9BACL</name>
<evidence type="ECO:0000256" key="7">
    <source>
        <dbReference type="ARBA" id="ARBA00023235"/>
    </source>
</evidence>
<comment type="similarity">
    <text evidence="3 8">Belongs to the mannose-6-phosphate isomerase type 1 family.</text>
</comment>
<keyword evidence="7 8" id="KW-0413">Isomerase</keyword>